<evidence type="ECO:0000256" key="2">
    <source>
        <dbReference type="ARBA" id="ARBA00022801"/>
    </source>
</evidence>
<name>A0ABY8WT75_9BACT</name>
<dbReference type="Pfam" id="PF00929">
    <property type="entry name" value="RNase_T"/>
    <property type="match status" value="1"/>
</dbReference>
<feature type="domain" description="Exonuclease" evidence="4">
    <location>
        <begin position="9"/>
        <end position="183"/>
    </location>
</feature>
<protein>
    <submittedName>
        <fullName evidence="5">Oligoribonuclease</fullName>
    </submittedName>
</protein>
<evidence type="ECO:0000259" key="4">
    <source>
        <dbReference type="SMART" id="SM00479"/>
    </source>
</evidence>
<keyword evidence="3" id="KW-0269">Exonuclease</keyword>
<dbReference type="InterPro" id="IPR013520">
    <property type="entry name" value="Ribonucl_H"/>
</dbReference>
<dbReference type="InterPro" id="IPR012337">
    <property type="entry name" value="RNaseH-like_sf"/>
</dbReference>
<dbReference type="RefSeq" id="WP_376754073.1">
    <property type="nucleotide sequence ID" value="NZ_CP124550.1"/>
</dbReference>
<keyword evidence="6" id="KW-1185">Reference proteome</keyword>
<accession>A0ABY8WT75</accession>
<dbReference type="EMBL" id="CP124550">
    <property type="protein sequence ID" value="WIO45700.1"/>
    <property type="molecule type" value="Genomic_DNA"/>
</dbReference>
<evidence type="ECO:0000313" key="6">
    <source>
        <dbReference type="Proteomes" id="UP001177295"/>
    </source>
</evidence>
<dbReference type="Proteomes" id="UP001177295">
    <property type="component" value="Chromosome"/>
</dbReference>
<sequence>MKHAFKPQRILWVDLEMTGLDPVHDEILEVAAIATDWDFREIATFEGVVRHEPTKLKRLLDRNAAFWDANPKARRGLEAQNDSGKALAAIEQDLLAFCDEHFANEPKILLGGNSIHQDRRFIDQWWPAVSRRLHYRMLDVSAWKVVFEGKFGKKFAKPEEHRALDDIRGSIQELQYYLKKVKM</sequence>
<evidence type="ECO:0000256" key="3">
    <source>
        <dbReference type="ARBA" id="ARBA00022839"/>
    </source>
</evidence>
<dbReference type="InterPro" id="IPR036397">
    <property type="entry name" value="RNaseH_sf"/>
</dbReference>
<evidence type="ECO:0000313" key="5">
    <source>
        <dbReference type="EMBL" id="WIO45700.1"/>
    </source>
</evidence>
<keyword evidence="1" id="KW-0540">Nuclease</keyword>
<keyword evidence="2" id="KW-0378">Hydrolase</keyword>
<dbReference type="SMART" id="SM00479">
    <property type="entry name" value="EXOIII"/>
    <property type="match status" value="1"/>
</dbReference>
<dbReference type="InterPro" id="IPR022894">
    <property type="entry name" value="Oligoribonuclease"/>
</dbReference>
<organism evidence="5 6">
    <name type="scientific">Candidatus Southlakia epibionticum</name>
    <dbReference type="NCBI Taxonomy" id="3043284"/>
    <lineage>
        <taxon>Bacteria</taxon>
        <taxon>Candidatus Saccharimonadota</taxon>
        <taxon>Candidatus Saccharimonadia</taxon>
        <taxon>Candidatus Saccharimonadales</taxon>
        <taxon>Candidatus Saccharimonadaceae</taxon>
        <taxon>Candidatus Southlakia</taxon>
    </lineage>
</organism>
<dbReference type="SUPFAM" id="SSF53098">
    <property type="entry name" value="Ribonuclease H-like"/>
    <property type="match status" value="1"/>
</dbReference>
<gene>
    <name evidence="5" type="primary">orn</name>
    <name evidence="5" type="ORF">SEML1_0058</name>
</gene>
<reference evidence="5 6" key="1">
    <citation type="journal article" date="2023" name="Cell">
        <title>Genetic manipulation of Patescibacteria provides mechanistic insights into microbial dark matter and the epibiotic lifestyle.</title>
        <authorList>
            <person name="Wang Y."/>
            <person name="Gallagher L.A."/>
            <person name="Andrade P.A."/>
            <person name="Liu A."/>
            <person name="Humphreys I.R."/>
            <person name="Turkarslan S."/>
            <person name="Cutler K.J."/>
            <person name="Arrieta-Ortiz M.L."/>
            <person name="Li Y."/>
            <person name="Radey M.C."/>
            <person name="McLean J.S."/>
            <person name="Cong Q."/>
            <person name="Baker D."/>
            <person name="Baliga N.S."/>
            <person name="Peterson S.B."/>
            <person name="Mougous J.D."/>
        </authorList>
    </citation>
    <scope>NUCLEOTIDE SEQUENCE [LARGE SCALE GENOMIC DNA]</scope>
    <source>
        <strain evidence="5 6">ML1</strain>
    </source>
</reference>
<evidence type="ECO:0000256" key="1">
    <source>
        <dbReference type="ARBA" id="ARBA00022722"/>
    </source>
</evidence>
<dbReference type="Gene3D" id="3.30.420.10">
    <property type="entry name" value="Ribonuclease H-like superfamily/Ribonuclease H"/>
    <property type="match status" value="1"/>
</dbReference>
<dbReference type="NCBIfam" id="NF003765">
    <property type="entry name" value="PRK05359.1"/>
    <property type="match status" value="1"/>
</dbReference>
<dbReference type="CDD" id="cd06135">
    <property type="entry name" value="Orn"/>
    <property type="match status" value="1"/>
</dbReference>
<proteinExistence type="predicted"/>